<name>A0ABV4X132_9CYAN</name>
<gene>
    <name evidence="1" type="ORF">ACE1CC_03495</name>
</gene>
<evidence type="ECO:0000313" key="2">
    <source>
        <dbReference type="Proteomes" id="UP001576774"/>
    </source>
</evidence>
<organism evidence="1 2">
    <name type="scientific">Floridaenema aerugineum BLCC-F46</name>
    <dbReference type="NCBI Taxonomy" id="3153654"/>
    <lineage>
        <taxon>Bacteria</taxon>
        <taxon>Bacillati</taxon>
        <taxon>Cyanobacteriota</taxon>
        <taxon>Cyanophyceae</taxon>
        <taxon>Oscillatoriophycideae</taxon>
        <taxon>Aerosakkonematales</taxon>
        <taxon>Aerosakkonemataceae</taxon>
        <taxon>Floridanema</taxon>
        <taxon>Floridanema aerugineum</taxon>
    </lineage>
</organism>
<evidence type="ECO:0008006" key="3">
    <source>
        <dbReference type="Google" id="ProtNLM"/>
    </source>
</evidence>
<dbReference type="InterPro" id="IPR024079">
    <property type="entry name" value="MetalloPept_cat_dom_sf"/>
</dbReference>
<protein>
    <recommendedName>
        <fullName evidence="3">Peptidase metallopeptidase domain-containing protein</fullName>
    </recommendedName>
</protein>
<accession>A0ABV4X132</accession>
<sequence>MTLIFDITPATKFQDSVSPQEWRATVFSWDGSQGSAPPINFWEGDFNNPNTIGVINLGSNTRSDGKQGINVDWGNGAPNGDGNRLPHDFFAMRAYTVADFDGSEYKFRVRGDDGFQILAKQHGTNQWFYITPQNQWTQAYGSHNEITSTLPAGRYDLHFHQYEASGNAYLDLSWEKVNSQPVFDINYTSVPNNARTVVDDAIRTWESKIRRGPIGSPVERGFQVAITTEELGNLIYADCNYAENGVASLRLDPEFFGKSYSQQKKIIMHELGHAMGFGQQRLPQYDRLALRNQSDGHWYFMGTNAIALYGGPVPLQENVDVNNINYRTEGGYHWAEGDARLRLDLMSAATLEGYSDSNLSFTVAALKDMGFDTV</sequence>
<dbReference type="Gene3D" id="3.40.390.10">
    <property type="entry name" value="Collagenase (Catalytic Domain)"/>
    <property type="match status" value="1"/>
</dbReference>
<dbReference type="Proteomes" id="UP001576774">
    <property type="component" value="Unassembled WGS sequence"/>
</dbReference>
<keyword evidence="2" id="KW-1185">Reference proteome</keyword>
<dbReference type="EMBL" id="JBHFNQ010000029">
    <property type="protein sequence ID" value="MFB2875938.1"/>
    <property type="molecule type" value="Genomic_DNA"/>
</dbReference>
<comment type="caution">
    <text evidence="1">The sequence shown here is derived from an EMBL/GenBank/DDBJ whole genome shotgun (WGS) entry which is preliminary data.</text>
</comment>
<dbReference type="SUPFAM" id="SSF55486">
    <property type="entry name" value="Metalloproteases ('zincins'), catalytic domain"/>
    <property type="match status" value="1"/>
</dbReference>
<reference evidence="1 2" key="1">
    <citation type="submission" date="2024-09" db="EMBL/GenBank/DDBJ databases">
        <title>Floridaenema gen nov. (Aerosakkonemataceae, Aerosakkonematales ord. nov., Cyanobacteria) from benthic tropical and subtropical fresh waters, with the description of four new species.</title>
        <authorList>
            <person name="Moretto J.A."/>
            <person name="Berthold D.E."/>
            <person name="Lefler F.W."/>
            <person name="Huang I.-S."/>
            <person name="Laughinghouse H. IV."/>
        </authorList>
    </citation>
    <scope>NUCLEOTIDE SEQUENCE [LARGE SCALE GENOMIC DNA]</scope>
    <source>
        <strain evidence="1 2">BLCC-F46</strain>
    </source>
</reference>
<proteinExistence type="predicted"/>
<evidence type="ECO:0000313" key="1">
    <source>
        <dbReference type="EMBL" id="MFB2875938.1"/>
    </source>
</evidence>